<keyword evidence="3" id="KW-1185">Reference proteome</keyword>
<organism evidence="2 3">
    <name type="scientific">Fundulus heteroclitus</name>
    <name type="common">Killifish</name>
    <name type="synonym">Mummichog</name>
    <dbReference type="NCBI Taxonomy" id="8078"/>
    <lineage>
        <taxon>Eukaryota</taxon>
        <taxon>Metazoa</taxon>
        <taxon>Chordata</taxon>
        <taxon>Craniata</taxon>
        <taxon>Vertebrata</taxon>
        <taxon>Euteleostomi</taxon>
        <taxon>Actinopterygii</taxon>
        <taxon>Neopterygii</taxon>
        <taxon>Teleostei</taxon>
        <taxon>Neoteleostei</taxon>
        <taxon>Acanthomorphata</taxon>
        <taxon>Ovalentaria</taxon>
        <taxon>Atherinomorphae</taxon>
        <taxon>Cyprinodontiformes</taxon>
        <taxon>Fundulidae</taxon>
        <taxon>Fundulus</taxon>
    </lineage>
</organism>
<dbReference type="PANTHER" id="PTHR24092">
    <property type="entry name" value="PROBABLE PHOSPHOLIPID-TRANSPORTING ATPASE"/>
    <property type="match status" value="1"/>
</dbReference>
<dbReference type="PANTHER" id="PTHR24092:SF218">
    <property type="entry name" value="PHOSPHOLIPID-TRANSPORTING ATPASE"/>
    <property type="match status" value="1"/>
</dbReference>
<dbReference type="GO" id="GO:0140326">
    <property type="term" value="F:ATPase-coupled intramembrane lipid transporter activity"/>
    <property type="evidence" value="ECO:0007669"/>
    <property type="project" value="TreeGrafter"/>
</dbReference>
<dbReference type="Proteomes" id="UP000265000">
    <property type="component" value="Unplaced"/>
</dbReference>
<dbReference type="Ensembl" id="ENSFHET00000032753.1">
    <property type="protein sequence ID" value="ENSFHEP00000014342.1"/>
    <property type="gene ID" value="ENSFHEG00000015882.1"/>
</dbReference>
<feature type="domain" description="P-type ATPase N-terminal" evidence="1">
    <location>
        <begin position="18"/>
        <end position="70"/>
    </location>
</feature>
<protein>
    <recommendedName>
        <fullName evidence="1">P-type ATPase N-terminal domain-containing protein</fullName>
    </recommendedName>
</protein>
<dbReference type="GO" id="GO:0045332">
    <property type="term" value="P:phospholipid translocation"/>
    <property type="evidence" value="ECO:0007669"/>
    <property type="project" value="TreeGrafter"/>
</dbReference>
<reference evidence="2" key="1">
    <citation type="submission" date="2025-08" db="UniProtKB">
        <authorList>
            <consortium name="Ensembl"/>
        </authorList>
    </citation>
    <scope>IDENTIFICATION</scope>
</reference>
<accession>A0A3Q2PNS2</accession>
<dbReference type="InterPro" id="IPR023298">
    <property type="entry name" value="ATPase_P-typ_TM_dom_sf"/>
</dbReference>
<dbReference type="AlphaFoldDB" id="A0A3Q2PNS2"/>
<proteinExistence type="predicted"/>
<evidence type="ECO:0000313" key="2">
    <source>
        <dbReference type="Ensembl" id="ENSFHEP00000014342.1"/>
    </source>
</evidence>
<name>A0A3Q2PNS2_FUNHE</name>
<dbReference type="GeneTree" id="ENSGT00940000157895"/>
<dbReference type="InterPro" id="IPR032631">
    <property type="entry name" value="P-type_ATPase_N"/>
</dbReference>
<dbReference type="SUPFAM" id="SSF81665">
    <property type="entry name" value="Calcium ATPase, transmembrane domain M"/>
    <property type="match status" value="1"/>
</dbReference>
<dbReference type="STRING" id="8078.ENSFHEP00000014342"/>
<dbReference type="Pfam" id="PF16209">
    <property type="entry name" value="PhoLip_ATPase_N"/>
    <property type="match status" value="1"/>
</dbReference>
<evidence type="ECO:0000259" key="1">
    <source>
        <dbReference type="Pfam" id="PF16209"/>
    </source>
</evidence>
<reference evidence="2" key="2">
    <citation type="submission" date="2025-09" db="UniProtKB">
        <authorList>
            <consortium name="Ensembl"/>
        </authorList>
    </citation>
    <scope>IDENTIFICATION</scope>
</reference>
<dbReference type="GO" id="GO:0005886">
    <property type="term" value="C:plasma membrane"/>
    <property type="evidence" value="ECO:0007669"/>
    <property type="project" value="TreeGrafter"/>
</dbReference>
<sequence>MSGAASLLIKVILTHFNRFFYNRIRTTKYSFLSFLPKNLFEQLHRFANVYFIFLAALNFVPVVEAFQPEVSLIPICLVLAVTAIKDIFEDYRRFKSDRFINNLPCQVYSRGRWPFWKEFFFFFLSLC</sequence>
<evidence type="ECO:0000313" key="3">
    <source>
        <dbReference type="Proteomes" id="UP000265000"/>
    </source>
</evidence>